<sequence>MTPSILTWLMLLHCSCISSTFGSSSEQYANQSICHKRRFQELSCSSLNLSSVPNYLESGLKKLDLSNNFIRILNEESTATLRSLQELDLSFNRLDLLTRSAWRNLVQLQSLNLTGNNLDRNRKRNSAALRSLKSLKVLELSQNNLNSDTATLYLKNMSSLEHLGLARNKLTKLSSELFHQSPNLESISLEDNIIVEIDEGTFEGLKRLRVLNLAFNSLRCISDFQLKQLLTLNLSRNSIEFFVTSENEDVYQLETLDLSYNRLLYFPLLPKRSALQYLYLQNNEMGSLTLGSAFSEVRTLYQEITRLDTPNSKTVFKLYSNTTFTNLVHLDLSNNLFTSFPFHFLHDLIALQHLNFSDNCLQNFTLEESAAETQATPERPSPLFQKHILLPSMRTLDLHSNLIHYLPPWFFELLPQIERVNLGKNSLQPCAISHAFASNGPALQNVSHNDDCVDFSGLGTLKHLDLRENNIAVLFPHVFHRTPLVSLDLAGNTHLRIAAKALDSLASTLQELSVSGNLMINSDLPLPCLKELRRLDLSNNLLGTLPPQIGCSPLVEIDVRNNSLTGLDVPVVTCWSRSLQTIQLSRNSFNCCTLDWLRIMQESKVDIDDLEDAVCFYQQNYTLAVALTRDHSQECPHGAAAETTFLLGLLIVAVLLITAAVVIGKIKYQKPGTSVELKSNKVASFEYTQDIDCGPKVAKLNLFETET</sequence>
<keyword evidence="3" id="KW-0812">Transmembrane</keyword>
<evidence type="ECO:0000313" key="5">
    <source>
        <dbReference type="EMBL" id="KAK6473794.1"/>
    </source>
</evidence>
<keyword evidence="3" id="KW-1133">Transmembrane helix</keyword>
<dbReference type="InterPro" id="IPR050333">
    <property type="entry name" value="SLRP"/>
</dbReference>
<evidence type="ECO:0000256" key="3">
    <source>
        <dbReference type="SAM" id="Phobius"/>
    </source>
</evidence>
<keyword evidence="3" id="KW-0472">Membrane</keyword>
<feature type="transmembrane region" description="Helical" evidence="3">
    <location>
        <begin position="645"/>
        <end position="664"/>
    </location>
</feature>
<keyword evidence="2" id="KW-0677">Repeat</keyword>
<dbReference type="PROSITE" id="PS51450">
    <property type="entry name" value="LRR"/>
    <property type="match status" value="4"/>
</dbReference>
<organism evidence="5 6">
    <name type="scientific">Huso huso</name>
    <name type="common">Beluga</name>
    <name type="synonym">Acipenser huso</name>
    <dbReference type="NCBI Taxonomy" id="61971"/>
    <lineage>
        <taxon>Eukaryota</taxon>
        <taxon>Metazoa</taxon>
        <taxon>Chordata</taxon>
        <taxon>Craniata</taxon>
        <taxon>Vertebrata</taxon>
        <taxon>Euteleostomi</taxon>
        <taxon>Actinopterygii</taxon>
        <taxon>Chondrostei</taxon>
        <taxon>Acipenseriformes</taxon>
        <taxon>Acipenseridae</taxon>
        <taxon>Huso</taxon>
    </lineage>
</organism>
<dbReference type="InterPro" id="IPR003591">
    <property type="entry name" value="Leu-rich_rpt_typical-subtyp"/>
</dbReference>
<dbReference type="SMART" id="SM00369">
    <property type="entry name" value="LRR_TYP"/>
    <property type="match status" value="13"/>
</dbReference>
<reference evidence="5 6" key="1">
    <citation type="submission" date="2021-05" db="EMBL/GenBank/DDBJ databases">
        <authorList>
            <person name="Zahm M."/>
            <person name="Klopp C."/>
            <person name="Cabau C."/>
            <person name="Kuhl H."/>
            <person name="Suciu R."/>
            <person name="Ciorpac M."/>
            <person name="Holostenco D."/>
            <person name="Gessner J."/>
            <person name="Wuertz S."/>
            <person name="Hohne C."/>
            <person name="Stock M."/>
            <person name="Gislard M."/>
            <person name="Lluch J."/>
            <person name="Milhes M."/>
            <person name="Lampietro C."/>
            <person name="Lopez Roques C."/>
            <person name="Donnadieu C."/>
            <person name="Du K."/>
            <person name="Schartl M."/>
            <person name="Guiguen Y."/>
        </authorList>
    </citation>
    <scope>NUCLEOTIDE SEQUENCE [LARGE SCALE GENOMIC DNA]</scope>
    <source>
        <strain evidence="5">Hh-F2</strain>
        <tissue evidence="5">Blood</tissue>
    </source>
</reference>
<feature type="signal peptide" evidence="4">
    <location>
        <begin position="1"/>
        <end position="22"/>
    </location>
</feature>
<comment type="caution">
    <text evidence="5">The sequence shown here is derived from an EMBL/GenBank/DDBJ whole genome shotgun (WGS) entry which is preliminary data.</text>
</comment>
<evidence type="ECO:0000313" key="6">
    <source>
        <dbReference type="Proteomes" id="UP001369086"/>
    </source>
</evidence>
<dbReference type="InterPro" id="IPR032675">
    <property type="entry name" value="LRR_dom_sf"/>
</dbReference>
<dbReference type="EMBL" id="JAHFZB010000027">
    <property type="protein sequence ID" value="KAK6473794.1"/>
    <property type="molecule type" value="Genomic_DNA"/>
</dbReference>
<dbReference type="SMART" id="SM00365">
    <property type="entry name" value="LRR_SD22"/>
    <property type="match status" value="6"/>
</dbReference>
<evidence type="ECO:0000256" key="4">
    <source>
        <dbReference type="SAM" id="SignalP"/>
    </source>
</evidence>
<dbReference type="Proteomes" id="UP001369086">
    <property type="component" value="Unassembled WGS sequence"/>
</dbReference>
<proteinExistence type="predicted"/>
<accession>A0ABR0YN33</accession>
<gene>
    <name evidence="5" type="ORF">HHUSO_G27293</name>
</gene>
<protein>
    <submittedName>
        <fullName evidence="5">Transforming growth factor beta activator LRRC32-like</fullName>
    </submittedName>
</protein>
<keyword evidence="6" id="KW-1185">Reference proteome</keyword>
<dbReference type="PANTHER" id="PTHR45712:SF22">
    <property type="entry name" value="INSULIN-LIKE GROWTH FACTOR-BINDING PROTEIN COMPLEX ACID LABILE SUBUNIT"/>
    <property type="match status" value="1"/>
</dbReference>
<dbReference type="SUPFAM" id="SSF52058">
    <property type="entry name" value="L domain-like"/>
    <property type="match status" value="2"/>
</dbReference>
<keyword evidence="4" id="KW-0732">Signal</keyword>
<evidence type="ECO:0000256" key="1">
    <source>
        <dbReference type="ARBA" id="ARBA00022614"/>
    </source>
</evidence>
<keyword evidence="1" id="KW-0433">Leucine-rich repeat</keyword>
<dbReference type="PANTHER" id="PTHR45712">
    <property type="entry name" value="AGAP008170-PA"/>
    <property type="match status" value="1"/>
</dbReference>
<dbReference type="Gene3D" id="3.80.10.10">
    <property type="entry name" value="Ribonuclease Inhibitor"/>
    <property type="match status" value="5"/>
</dbReference>
<dbReference type="InterPro" id="IPR001611">
    <property type="entry name" value="Leu-rich_rpt"/>
</dbReference>
<name>A0ABR0YN33_HUSHU</name>
<feature type="chain" id="PRO_5045162196" evidence="4">
    <location>
        <begin position="23"/>
        <end position="707"/>
    </location>
</feature>
<dbReference type="Pfam" id="PF13855">
    <property type="entry name" value="LRR_8"/>
    <property type="match status" value="2"/>
</dbReference>
<dbReference type="Pfam" id="PF00560">
    <property type="entry name" value="LRR_1"/>
    <property type="match status" value="2"/>
</dbReference>
<evidence type="ECO:0000256" key="2">
    <source>
        <dbReference type="ARBA" id="ARBA00022737"/>
    </source>
</evidence>